<organism evidence="10 11">
    <name type="scientific">Escherichia coli 1-250-04_S3_C1</name>
    <dbReference type="NCBI Taxonomy" id="1444135"/>
    <lineage>
        <taxon>Bacteria</taxon>
        <taxon>Pseudomonadati</taxon>
        <taxon>Pseudomonadota</taxon>
        <taxon>Gammaproteobacteria</taxon>
        <taxon>Enterobacterales</taxon>
        <taxon>Enterobacteriaceae</taxon>
        <taxon>Escherichia</taxon>
    </lineage>
</organism>
<dbReference type="Pfam" id="PF00345">
    <property type="entry name" value="PapD_N"/>
    <property type="match status" value="1"/>
</dbReference>
<dbReference type="SUPFAM" id="SSF49354">
    <property type="entry name" value="PapD-like"/>
    <property type="match status" value="1"/>
</dbReference>
<comment type="caution">
    <text evidence="10">The sequence shown here is derived from an EMBL/GenBank/DDBJ whole genome shotgun (WGS) entry which is preliminary data.</text>
</comment>
<sequence>MMKSKFVALALSLFLSQSVLAGGVGLSSTRVIYDGSKKEASLTVQNKSKTEEFLIQSWVDDAAGSKKTPFIITPPLFKLDPEKNNILRIVNITPGLPQDRESVYWVNVKAIPSKSDDSENKNVLQIAVRTRIKLFYRPAGLKGDVKTAPNELRFTRNGNQLRVDNPTVFNITFNQFFANDKEIEKAGMVPAKGALNITLPAGVGSVSKIKYNAGNDSNLLIVFYVQIMPDDFVMQLHRF</sequence>
<dbReference type="PRINTS" id="PR00969">
    <property type="entry name" value="CHAPERONPILI"/>
</dbReference>
<evidence type="ECO:0000256" key="8">
    <source>
        <dbReference type="SAM" id="SignalP"/>
    </source>
</evidence>
<feature type="signal peptide" evidence="8">
    <location>
        <begin position="1"/>
        <end position="21"/>
    </location>
</feature>
<dbReference type="FunFam" id="2.60.40.10:FF:000458">
    <property type="entry name" value="Molecular chaperone FimC"/>
    <property type="match status" value="1"/>
</dbReference>
<dbReference type="InterPro" id="IPR018046">
    <property type="entry name" value="Pili_assmbl_chaperone_CS"/>
</dbReference>
<keyword evidence="4 8" id="KW-0732">Signal</keyword>
<dbReference type="SUPFAM" id="SSF49584">
    <property type="entry name" value="Periplasmic chaperone C-domain"/>
    <property type="match status" value="1"/>
</dbReference>
<dbReference type="GO" id="GO:0071555">
    <property type="term" value="P:cell wall organization"/>
    <property type="evidence" value="ECO:0007669"/>
    <property type="project" value="InterPro"/>
</dbReference>
<comment type="similarity">
    <text evidence="2 7">Belongs to the periplasmic pilus chaperone family.</text>
</comment>
<accession>A0AAN4NQ65</accession>
<dbReference type="GO" id="GO:0030288">
    <property type="term" value="C:outer membrane-bounded periplasmic space"/>
    <property type="evidence" value="ECO:0007669"/>
    <property type="project" value="InterPro"/>
</dbReference>
<feature type="chain" id="PRO_5042882308" evidence="8">
    <location>
        <begin position="22"/>
        <end position="239"/>
    </location>
</feature>
<evidence type="ECO:0000313" key="11">
    <source>
        <dbReference type="Proteomes" id="UP000024043"/>
    </source>
</evidence>
<evidence type="ECO:0000256" key="3">
    <source>
        <dbReference type="ARBA" id="ARBA00022558"/>
    </source>
</evidence>
<dbReference type="InterPro" id="IPR001829">
    <property type="entry name" value="Pili_assmbl_chaperone_bac"/>
</dbReference>
<evidence type="ECO:0000256" key="5">
    <source>
        <dbReference type="ARBA" id="ARBA00022764"/>
    </source>
</evidence>
<evidence type="ECO:0000256" key="6">
    <source>
        <dbReference type="ARBA" id="ARBA00023186"/>
    </source>
</evidence>
<keyword evidence="5" id="KW-0574">Periplasm</keyword>
<reference evidence="10 11" key="1">
    <citation type="submission" date="2014-03" db="EMBL/GenBank/DDBJ databases">
        <title>Genetic Variability of E. coli after antibiotic treatment.</title>
        <authorList>
            <person name="Silbergeld E."/>
            <person name="Coles C."/>
            <person name="Seidman J.C."/>
            <person name="You Y."/>
            <person name="George J."/>
            <person name="Nadendla S."/>
            <person name="Huot H."/>
            <person name="Daugherty S.C."/>
            <person name="Nagaraj S."/>
            <person name="Ott S."/>
            <person name="Klega K."/>
            <person name="Rasko D."/>
        </authorList>
    </citation>
    <scope>NUCLEOTIDE SEQUENCE [LARGE SCALE GENOMIC DNA]</scope>
    <source>
        <strain evidence="10 11">1-250-04_S3_C1</strain>
    </source>
</reference>
<evidence type="ECO:0000313" key="10">
    <source>
        <dbReference type="EMBL" id="EZJ82404.1"/>
    </source>
</evidence>
<name>A0AAN4NQ65_ECOLX</name>
<evidence type="ECO:0000256" key="7">
    <source>
        <dbReference type="RuleBase" id="RU003918"/>
    </source>
</evidence>
<evidence type="ECO:0000259" key="9">
    <source>
        <dbReference type="Pfam" id="PF00345"/>
    </source>
</evidence>
<dbReference type="Proteomes" id="UP000024043">
    <property type="component" value="Unassembled WGS sequence"/>
</dbReference>
<evidence type="ECO:0000256" key="1">
    <source>
        <dbReference type="ARBA" id="ARBA00004418"/>
    </source>
</evidence>
<dbReference type="InterPro" id="IPR036316">
    <property type="entry name" value="Pili_assmbl_chap_C_dom_sf"/>
</dbReference>
<proteinExistence type="inferred from homology"/>
<dbReference type="InterPro" id="IPR008962">
    <property type="entry name" value="PapD-like_sf"/>
</dbReference>
<evidence type="ECO:0000256" key="4">
    <source>
        <dbReference type="ARBA" id="ARBA00022729"/>
    </source>
</evidence>
<protein>
    <submittedName>
        <fullName evidence="10">Gram-negative pili assembly chaperone, C-terminal domain protein</fullName>
    </submittedName>
</protein>
<evidence type="ECO:0000256" key="2">
    <source>
        <dbReference type="ARBA" id="ARBA00007399"/>
    </source>
</evidence>
<feature type="domain" description="Pili assembly chaperone N-terminal" evidence="9">
    <location>
        <begin position="23"/>
        <end position="141"/>
    </location>
</feature>
<dbReference type="Gene3D" id="2.60.40.10">
    <property type="entry name" value="Immunoglobulins"/>
    <property type="match status" value="2"/>
</dbReference>
<dbReference type="PROSITE" id="PS00635">
    <property type="entry name" value="PILI_CHAPERONE"/>
    <property type="match status" value="1"/>
</dbReference>
<comment type="subcellular location">
    <subcellularLocation>
        <location evidence="1 7">Periplasm</location>
    </subcellularLocation>
</comment>
<dbReference type="NCBIfam" id="NF011755">
    <property type="entry name" value="PRK15208.1"/>
    <property type="match status" value="1"/>
</dbReference>
<dbReference type="EMBL" id="JJLU01000117">
    <property type="protein sequence ID" value="EZJ82404.1"/>
    <property type="molecule type" value="Genomic_DNA"/>
</dbReference>
<dbReference type="InterPro" id="IPR050643">
    <property type="entry name" value="Periplasmic_pilus_chap"/>
</dbReference>
<dbReference type="PANTHER" id="PTHR30251:SF11">
    <property type="entry name" value="CHAPERONE PROTEIN FIMC-RELATED"/>
    <property type="match status" value="1"/>
</dbReference>
<keyword evidence="3" id="KW-1029">Fimbrium biogenesis</keyword>
<dbReference type="PANTHER" id="PTHR30251">
    <property type="entry name" value="PILUS ASSEMBLY CHAPERONE"/>
    <property type="match status" value="1"/>
</dbReference>
<gene>
    <name evidence="10" type="ORF">AC00_4067</name>
</gene>
<dbReference type="InterPro" id="IPR016147">
    <property type="entry name" value="Pili_assmbl_chaperone_N"/>
</dbReference>
<dbReference type="AlphaFoldDB" id="A0AAN4NQ65"/>
<dbReference type="InterPro" id="IPR013783">
    <property type="entry name" value="Ig-like_fold"/>
</dbReference>
<keyword evidence="6 7" id="KW-0143">Chaperone</keyword>